<evidence type="ECO:0000313" key="1">
    <source>
        <dbReference type="EMBL" id="MPC36064.1"/>
    </source>
</evidence>
<comment type="caution">
    <text evidence="1">The sequence shown here is derived from an EMBL/GenBank/DDBJ whole genome shotgun (WGS) entry which is preliminary data.</text>
</comment>
<name>A0A5B7EUS9_PORTR</name>
<protein>
    <submittedName>
        <fullName evidence="1">Uncharacterized protein</fullName>
    </submittedName>
</protein>
<proteinExistence type="predicted"/>
<gene>
    <name evidence="1" type="ORF">E2C01_029512</name>
</gene>
<reference evidence="1 2" key="1">
    <citation type="submission" date="2019-05" db="EMBL/GenBank/DDBJ databases">
        <title>Another draft genome of Portunus trituberculatus and its Hox gene families provides insights of decapod evolution.</title>
        <authorList>
            <person name="Jeong J.-H."/>
            <person name="Song I."/>
            <person name="Kim S."/>
            <person name="Choi T."/>
            <person name="Kim D."/>
            <person name="Ryu S."/>
            <person name="Kim W."/>
        </authorList>
    </citation>
    <scope>NUCLEOTIDE SEQUENCE [LARGE SCALE GENOMIC DNA]</scope>
    <source>
        <tissue evidence="1">Muscle</tissue>
    </source>
</reference>
<organism evidence="1 2">
    <name type="scientific">Portunus trituberculatus</name>
    <name type="common">Swimming crab</name>
    <name type="synonym">Neptunus trituberculatus</name>
    <dbReference type="NCBI Taxonomy" id="210409"/>
    <lineage>
        <taxon>Eukaryota</taxon>
        <taxon>Metazoa</taxon>
        <taxon>Ecdysozoa</taxon>
        <taxon>Arthropoda</taxon>
        <taxon>Crustacea</taxon>
        <taxon>Multicrustacea</taxon>
        <taxon>Malacostraca</taxon>
        <taxon>Eumalacostraca</taxon>
        <taxon>Eucarida</taxon>
        <taxon>Decapoda</taxon>
        <taxon>Pleocyemata</taxon>
        <taxon>Brachyura</taxon>
        <taxon>Eubrachyura</taxon>
        <taxon>Portunoidea</taxon>
        <taxon>Portunidae</taxon>
        <taxon>Portuninae</taxon>
        <taxon>Portunus</taxon>
    </lineage>
</organism>
<sequence>MSEVCATQRAQTGMLPAGHKMAWERRADAASCSVVHFFVSLSTKHRLTLIHEACVMAEPDDSHEALHSRNTLPSRDRRTRSIIQWRETPGASVMTSCSRINISSSHALHALHGLPEVLKDGSHILAIP</sequence>
<dbReference type="EMBL" id="VSRR010003420">
    <property type="protein sequence ID" value="MPC36064.1"/>
    <property type="molecule type" value="Genomic_DNA"/>
</dbReference>
<dbReference type="AlphaFoldDB" id="A0A5B7EUS9"/>
<accession>A0A5B7EUS9</accession>
<evidence type="ECO:0000313" key="2">
    <source>
        <dbReference type="Proteomes" id="UP000324222"/>
    </source>
</evidence>
<keyword evidence="2" id="KW-1185">Reference proteome</keyword>
<dbReference type="Proteomes" id="UP000324222">
    <property type="component" value="Unassembled WGS sequence"/>
</dbReference>